<reference evidence="1 2" key="1">
    <citation type="submission" date="2019-03" db="EMBL/GenBank/DDBJ databases">
        <title>Metabolic reconstructions from genomes of highly enriched 'Candidatus Accumulibacter' and 'Candidatus Competibacter' bioreactor populations.</title>
        <authorList>
            <person name="Annavajhala M.K."/>
            <person name="Welles L."/>
            <person name="Abbas B."/>
            <person name="Sorokin D."/>
            <person name="Park H."/>
            <person name="Van Loosdrecht M."/>
            <person name="Chandran K."/>
        </authorList>
    </citation>
    <scope>NUCLEOTIDE SEQUENCE [LARGE SCALE GENOMIC DNA]</scope>
    <source>
        <strain evidence="1 2">SBR_G</strain>
    </source>
</reference>
<comment type="caution">
    <text evidence="1">The sequence shown here is derived from an EMBL/GenBank/DDBJ whole genome shotgun (WGS) entry which is preliminary data.</text>
</comment>
<keyword evidence="2" id="KW-1185">Reference proteome</keyword>
<accession>A0ABX1TGP9</accession>
<sequence length="117" mass="13396">MNTVDDPTLALLSRFVGDTHDLQLSDAEFLLQQVAAIEHYTKQFPAEERQARALEWIETYALQYRRQWRRQAVIDALAQMRCADCPLTGGRRVVAMRHSRPLADSIAALRRRGAFLA</sequence>
<evidence type="ECO:0000313" key="1">
    <source>
        <dbReference type="EMBL" id="NMQ18550.1"/>
    </source>
</evidence>
<organism evidence="1 2">
    <name type="scientific">Candidatus Competibacter phosphatis</name>
    <dbReference type="NCBI Taxonomy" id="221280"/>
    <lineage>
        <taxon>Bacteria</taxon>
        <taxon>Pseudomonadati</taxon>
        <taxon>Pseudomonadota</taxon>
        <taxon>Gammaproteobacteria</taxon>
        <taxon>Candidatus Competibacteraceae</taxon>
        <taxon>Candidatus Competibacter</taxon>
    </lineage>
</organism>
<name>A0ABX1TGP9_9GAMM</name>
<dbReference type="RefSeq" id="WP_169247807.1">
    <property type="nucleotide sequence ID" value="NZ_SPMZ01000013.1"/>
</dbReference>
<dbReference type="EMBL" id="SPMZ01000013">
    <property type="protein sequence ID" value="NMQ18550.1"/>
    <property type="molecule type" value="Genomic_DNA"/>
</dbReference>
<proteinExistence type="predicted"/>
<evidence type="ECO:0000313" key="2">
    <source>
        <dbReference type="Proteomes" id="UP000760480"/>
    </source>
</evidence>
<dbReference type="Proteomes" id="UP000760480">
    <property type="component" value="Unassembled WGS sequence"/>
</dbReference>
<protein>
    <submittedName>
        <fullName evidence="1">Uncharacterized protein</fullName>
    </submittedName>
</protein>
<gene>
    <name evidence="1" type="ORF">E4P82_04655</name>
</gene>